<evidence type="ECO:0000313" key="3">
    <source>
        <dbReference type="EMBL" id="MFC6006531.1"/>
    </source>
</evidence>
<gene>
    <name evidence="3" type="ORF">ACFQDO_05245</name>
</gene>
<feature type="region of interest" description="Disordered" evidence="1">
    <location>
        <begin position="213"/>
        <end position="275"/>
    </location>
</feature>
<keyword evidence="2" id="KW-1133">Transmembrane helix</keyword>
<feature type="compositionally biased region" description="Low complexity" evidence="1">
    <location>
        <begin position="213"/>
        <end position="225"/>
    </location>
</feature>
<dbReference type="RefSeq" id="WP_345718016.1">
    <property type="nucleotide sequence ID" value="NZ_BAABFP010000008.1"/>
</dbReference>
<organism evidence="3 4">
    <name type="scientific">Angustibacter luteus</name>
    <dbReference type="NCBI Taxonomy" id="658456"/>
    <lineage>
        <taxon>Bacteria</taxon>
        <taxon>Bacillati</taxon>
        <taxon>Actinomycetota</taxon>
        <taxon>Actinomycetes</taxon>
        <taxon>Kineosporiales</taxon>
        <taxon>Kineosporiaceae</taxon>
    </lineage>
</organism>
<feature type="transmembrane region" description="Helical" evidence="2">
    <location>
        <begin position="144"/>
        <end position="162"/>
    </location>
</feature>
<accession>A0ABW1JB83</accession>
<evidence type="ECO:0000256" key="1">
    <source>
        <dbReference type="SAM" id="MobiDB-lite"/>
    </source>
</evidence>
<keyword evidence="2" id="KW-0472">Membrane</keyword>
<evidence type="ECO:0000256" key="2">
    <source>
        <dbReference type="SAM" id="Phobius"/>
    </source>
</evidence>
<feature type="transmembrane region" description="Helical" evidence="2">
    <location>
        <begin position="120"/>
        <end position="138"/>
    </location>
</feature>
<feature type="transmembrane region" description="Helical" evidence="2">
    <location>
        <begin position="6"/>
        <end position="24"/>
    </location>
</feature>
<reference evidence="4" key="1">
    <citation type="journal article" date="2019" name="Int. J. Syst. Evol. Microbiol.">
        <title>The Global Catalogue of Microorganisms (GCM) 10K type strain sequencing project: providing services to taxonomists for standard genome sequencing and annotation.</title>
        <authorList>
            <consortium name="The Broad Institute Genomics Platform"/>
            <consortium name="The Broad Institute Genome Sequencing Center for Infectious Disease"/>
            <person name="Wu L."/>
            <person name="Ma J."/>
        </authorList>
    </citation>
    <scope>NUCLEOTIDE SEQUENCE [LARGE SCALE GENOMIC DNA]</scope>
    <source>
        <strain evidence="4">KACC 14249</strain>
    </source>
</reference>
<keyword evidence="2" id="KW-0812">Transmembrane</keyword>
<keyword evidence="4" id="KW-1185">Reference proteome</keyword>
<dbReference type="Proteomes" id="UP001596189">
    <property type="component" value="Unassembled WGS sequence"/>
</dbReference>
<feature type="compositionally biased region" description="Low complexity" evidence="1">
    <location>
        <begin position="263"/>
        <end position="275"/>
    </location>
</feature>
<proteinExistence type="predicted"/>
<dbReference type="EMBL" id="JBHSRD010000003">
    <property type="protein sequence ID" value="MFC6006531.1"/>
    <property type="molecule type" value="Genomic_DNA"/>
</dbReference>
<sequence length="306" mass="32736">MDPSSLIFVVIVAIWAAYLLGHWVRRRDHLATVRSVDRFSEAMRVLERRPAVRAVPLSRPNPRSYVVAPSSRSSARPPSDVVVKRAPAVGRPAPSPASPVVAERPVRPARPAIASPRTPVRGLVLLGLLVVTPVVWLLVPFTALAWWLGALVTAALVAMVGWQRHTVRRARDQRRRQARQELRSASLARRQSRRDVVGQVVAANRDRAAAAGSAAAVDGASSEVESGPDDGSWQPVPVPPPTYTLKPKAPPVQVRPAAYSNDPAPDAPVAEPVSEPVGEPAVVAAAAEAGGFDLDEILERRIAANG</sequence>
<name>A0ABW1JB83_9ACTN</name>
<comment type="caution">
    <text evidence="3">The sequence shown here is derived from an EMBL/GenBank/DDBJ whole genome shotgun (WGS) entry which is preliminary data.</text>
</comment>
<protein>
    <submittedName>
        <fullName evidence="3">Uncharacterized protein</fullName>
    </submittedName>
</protein>
<evidence type="ECO:0000313" key="4">
    <source>
        <dbReference type="Proteomes" id="UP001596189"/>
    </source>
</evidence>